<dbReference type="RefSeq" id="WP_163954934.1">
    <property type="nucleotide sequence ID" value="NZ_JAAFZH010000020.1"/>
</dbReference>
<reference evidence="2 3" key="1">
    <citation type="submission" date="2020-02" db="EMBL/GenBank/DDBJ databases">
        <title>Draft genome sequence of two Spirosoma agri KCTC 52727 and Spirosoma terrae KCTC 52035.</title>
        <authorList>
            <person name="Rojas J."/>
            <person name="Ambika Manirajan B."/>
            <person name="Suarez C."/>
            <person name="Ratering S."/>
            <person name="Schnell S."/>
        </authorList>
    </citation>
    <scope>NUCLEOTIDE SEQUENCE [LARGE SCALE GENOMIC DNA]</scope>
    <source>
        <strain evidence="2 3">KCTC 52035</strain>
    </source>
</reference>
<keyword evidence="1" id="KW-0472">Membrane</keyword>
<protein>
    <submittedName>
        <fullName evidence="2">Uncharacterized protein</fullName>
    </submittedName>
</protein>
<dbReference type="Proteomes" id="UP000474175">
    <property type="component" value="Unassembled WGS sequence"/>
</dbReference>
<dbReference type="EMBL" id="JAAFZH010000020">
    <property type="protein sequence ID" value="NDU98803.1"/>
    <property type="molecule type" value="Genomic_DNA"/>
</dbReference>
<evidence type="ECO:0000313" key="2">
    <source>
        <dbReference type="EMBL" id="NDU98803.1"/>
    </source>
</evidence>
<dbReference type="AlphaFoldDB" id="A0A6L9LIQ0"/>
<accession>A0A6L9LIQ0</accession>
<evidence type="ECO:0000256" key="1">
    <source>
        <dbReference type="SAM" id="Phobius"/>
    </source>
</evidence>
<sequence>MLRANKRDYPENSVYQYAQLWQDTISVDWIRRWSTQLTVFLIGLLYTCAVLEVDLGNINDTFGDVYDSYVLGSTVKSPKPTVAVDQHNILLESPSVEPTNNLPLTRINWFALLVLPSVAFYLHGPSKRRRLQSLHAIWRI</sequence>
<keyword evidence="1" id="KW-0812">Transmembrane</keyword>
<keyword evidence="1" id="KW-1133">Transmembrane helix</keyword>
<feature type="transmembrane region" description="Helical" evidence="1">
    <location>
        <begin position="37"/>
        <end position="58"/>
    </location>
</feature>
<evidence type="ECO:0000313" key="3">
    <source>
        <dbReference type="Proteomes" id="UP000474175"/>
    </source>
</evidence>
<name>A0A6L9LIQ0_9BACT</name>
<keyword evidence="3" id="KW-1185">Reference proteome</keyword>
<comment type="caution">
    <text evidence="2">The sequence shown here is derived from an EMBL/GenBank/DDBJ whole genome shotgun (WGS) entry which is preliminary data.</text>
</comment>
<gene>
    <name evidence="2" type="ORF">GK108_28225</name>
</gene>
<proteinExistence type="predicted"/>
<feature type="transmembrane region" description="Helical" evidence="1">
    <location>
        <begin position="107"/>
        <end position="124"/>
    </location>
</feature>
<organism evidence="2 3">
    <name type="scientific">Spirosoma terrae</name>
    <dbReference type="NCBI Taxonomy" id="1968276"/>
    <lineage>
        <taxon>Bacteria</taxon>
        <taxon>Pseudomonadati</taxon>
        <taxon>Bacteroidota</taxon>
        <taxon>Cytophagia</taxon>
        <taxon>Cytophagales</taxon>
        <taxon>Cytophagaceae</taxon>
        <taxon>Spirosoma</taxon>
    </lineage>
</organism>